<comment type="caution">
    <text evidence="1">The sequence shown here is derived from an EMBL/GenBank/DDBJ whole genome shotgun (WGS) entry which is preliminary data.</text>
</comment>
<reference evidence="1 2" key="1">
    <citation type="submission" date="2017-09" db="EMBL/GenBank/DDBJ databases">
        <title>Large-scale bioinformatics analysis of Bacillus genomes uncovers conserved roles of natural products in bacterial physiology.</title>
        <authorList>
            <consortium name="Agbiome Team Llc"/>
            <person name="Bleich R.M."/>
            <person name="Kirk G.J."/>
            <person name="Santa Maria K.C."/>
            <person name="Allen S.E."/>
            <person name="Farag S."/>
            <person name="Shank E.A."/>
            <person name="Bowers A."/>
        </authorList>
    </citation>
    <scope>NUCLEOTIDE SEQUENCE [LARGE SCALE GENOMIC DNA]</scope>
    <source>
        <strain evidence="1 2">AFS027647</strain>
    </source>
</reference>
<dbReference type="EMBL" id="NUAN01000071">
    <property type="protein sequence ID" value="PEN97813.1"/>
    <property type="molecule type" value="Genomic_DNA"/>
</dbReference>
<evidence type="ECO:0000313" key="2">
    <source>
        <dbReference type="Proteomes" id="UP000220691"/>
    </source>
</evidence>
<name>A0A9X6YMA5_BACCE</name>
<dbReference type="RefSeq" id="WP_016084891.1">
    <property type="nucleotide sequence ID" value="NZ_NUAN01000071.1"/>
</dbReference>
<proteinExistence type="predicted"/>
<organism evidence="1 2">
    <name type="scientific">Bacillus cereus</name>
    <dbReference type="NCBI Taxonomy" id="1396"/>
    <lineage>
        <taxon>Bacteria</taxon>
        <taxon>Bacillati</taxon>
        <taxon>Bacillota</taxon>
        <taxon>Bacilli</taxon>
        <taxon>Bacillales</taxon>
        <taxon>Bacillaceae</taxon>
        <taxon>Bacillus</taxon>
        <taxon>Bacillus cereus group</taxon>
    </lineage>
</organism>
<sequence>MTATEIKKQIKNKMHGVSKITVTIGEHEGKYDLNVNVWGYDKYFNEEFECYTETIEDEKKAITKAKRMATTLANNGYKANYTGFENC</sequence>
<dbReference type="Proteomes" id="UP000220691">
    <property type="component" value="Unassembled WGS sequence"/>
</dbReference>
<dbReference type="AlphaFoldDB" id="A0A9X6YMA5"/>
<accession>A0A9X6YMA5</accession>
<protein>
    <submittedName>
        <fullName evidence="1">Uncharacterized protein</fullName>
    </submittedName>
</protein>
<evidence type="ECO:0000313" key="1">
    <source>
        <dbReference type="EMBL" id="PEN97813.1"/>
    </source>
</evidence>
<gene>
    <name evidence="1" type="ORF">CN553_12235</name>
</gene>